<dbReference type="SUPFAM" id="SSF53474">
    <property type="entry name" value="alpha/beta-Hydrolases"/>
    <property type="match status" value="1"/>
</dbReference>
<dbReference type="Gene3D" id="3.40.50.1820">
    <property type="entry name" value="alpha/beta hydrolase"/>
    <property type="match status" value="1"/>
</dbReference>
<dbReference type="InterPro" id="IPR051093">
    <property type="entry name" value="Neuroligin/BSAL"/>
</dbReference>
<comment type="similarity">
    <text evidence="1">Belongs to the type-B carboxylesterase/lipase family.</text>
</comment>
<dbReference type="InterPro" id="IPR029058">
    <property type="entry name" value="AB_hydrolase_fold"/>
</dbReference>
<name>A0A9X0A465_9CNID</name>
<evidence type="ECO:0000259" key="2">
    <source>
        <dbReference type="Pfam" id="PF00135"/>
    </source>
</evidence>
<dbReference type="PANTHER" id="PTHR43903">
    <property type="entry name" value="NEUROLIGIN"/>
    <property type="match status" value="1"/>
</dbReference>
<dbReference type="Pfam" id="PF00135">
    <property type="entry name" value="COesterase"/>
    <property type="match status" value="1"/>
</dbReference>
<dbReference type="EMBL" id="MU825398">
    <property type="protein sequence ID" value="KAJ7393153.1"/>
    <property type="molecule type" value="Genomic_DNA"/>
</dbReference>
<reference evidence="3" key="1">
    <citation type="submission" date="2023-01" db="EMBL/GenBank/DDBJ databases">
        <title>Genome assembly of the deep-sea coral Lophelia pertusa.</title>
        <authorList>
            <person name="Herrera S."/>
            <person name="Cordes E."/>
        </authorList>
    </citation>
    <scope>NUCLEOTIDE SEQUENCE</scope>
    <source>
        <strain evidence="3">USNM1676648</strain>
        <tissue evidence="3">Polyp</tissue>
    </source>
</reference>
<keyword evidence="4" id="KW-1185">Reference proteome</keyword>
<protein>
    <submittedName>
        <fullName evidence="3">Cocaine esterase</fullName>
    </submittedName>
</protein>
<proteinExistence type="inferred from homology"/>
<gene>
    <name evidence="3" type="primary">CES2_1</name>
    <name evidence="3" type="ORF">OS493_006119</name>
</gene>
<dbReference type="Proteomes" id="UP001163046">
    <property type="component" value="Unassembled WGS sequence"/>
</dbReference>
<dbReference type="InterPro" id="IPR002018">
    <property type="entry name" value="CarbesteraseB"/>
</dbReference>
<accession>A0A9X0A465</accession>
<dbReference type="OrthoDB" id="5989054at2759"/>
<sequence>MEWTLVLYSGLHSGVFSSRVNLLTPRFSEIEKGFSQYIMKLWTDFAKFGSPTPPGSNTSPITWRPFTEEEQFYLALDVKPRLKQHYRASQVTFWNNFIPEVTRKGKKGKITKKP</sequence>
<evidence type="ECO:0000256" key="1">
    <source>
        <dbReference type="ARBA" id="ARBA00005964"/>
    </source>
</evidence>
<feature type="domain" description="Carboxylesterase type B" evidence="2">
    <location>
        <begin position="25"/>
        <end position="94"/>
    </location>
</feature>
<evidence type="ECO:0000313" key="3">
    <source>
        <dbReference type="EMBL" id="KAJ7393153.1"/>
    </source>
</evidence>
<dbReference type="AlphaFoldDB" id="A0A9X0A465"/>
<organism evidence="3 4">
    <name type="scientific">Desmophyllum pertusum</name>
    <dbReference type="NCBI Taxonomy" id="174260"/>
    <lineage>
        <taxon>Eukaryota</taxon>
        <taxon>Metazoa</taxon>
        <taxon>Cnidaria</taxon>
        <taxon>Anthozoa</taxon>
        <taxon>Hexacorallia</taxon>
        <taxon>Scleractinia</taxon>
        <taxon>Caryophylliina</taxon>
        <taxon>Caryophylliidae</taxon>
        <taxon>Desmophyllum</taxon>
    </lineage>
</organism>
<evidence type="ECO:0000313" key="4">
    <source>
        <dbReference type="Proteomes" id="UP001163046"/>
    </source>
</evidence>
<comment type="caution">
    <text evidence="3">The sequence shown here is derived from an EMBL/GenBank/DDBJ whole genome shotgun (WGS) entry which is preliminary data.</text>
</comment>